<organism evidence="1 2">
    <name type="scientific">Paenarthrobacter aromaticivorans</name>
    <dbReference type="NCBI Taxonomy" id="2849150"/>
    <lineage>
        <taxon>Bacteria</taxon>
        <taxon>Bacillati</taxon>
        <taxon>Actinomycetota</taxon>
        <taxon>Actinomycetes</taxon>
        <taxon>Micrococcales</taxon>
        <taxon>Micrococcaceae</taxon>
        <taxon>Paenarthrobacter</taxon>
    </lineage>
</organism>
<comment type="caution">
    <text evidence="1">The sequence shown here is derived from an EMBL/GenBank/DDBJ whole genome shotgun (WGS) entry which is preliminary data.</text>
</comment>
<keyword evidence="2" id="KW-1185">Reference proteome</keyword>
<proteinExistence type="predicted"/>
<dbReference type="EMBL" id="JAHOPC010000010">
    <property type="protein sequence ID" value="MBU8867850.1"/>
    <property type="molecule type" value="Genomic_DNA"/>
</dbReference>
<name>A0ABS6I8T9_9MICC</name>
<gene>
    <name evidence="1" type="ORF">KSW38_16300</name>
</gene>
<reference evidence="1 2" key="1">
    <citation type="submission" date="2021-06" db="EMBL/GenBank/DDBJ databases">
        <authorList>
            <person name="Jeong J.W."/>
        </authorList>
    </citation>
    <scope>NUCLEOTIDE SEQUENCE [LARGE SCALE GENOMIC DNA]</scope>
    <source>
        <strain evidence="1 2">MMS21-TAE1-1</strain>
    </source>
</reference>
<protein>
    <submittedName>
        <fullName evidence="1">Site-specific integrase</fullName>
    </submittedName>
</protein>
<evidence type="ECO:0000313" key="2">
    <source>
        <dbReference type="Proteomes" id="UP000824166"/>
    </source>
</evidence>
<accession>A0ABS6I8T9</accession>
<sequence>MLHPMQDCSYPAPAGALEQKNIDPGLRLAACLVIIYGFRSHEIRGLSLADITFEDERVWIRFGHDPLQLPDEVSEYARQAAGRRQVRRFGGRVEDVQWLFPGPLHGQPIGAPTLRKQLRDIGINPRATRSTALGQLAQELPRPIMARLTGLAPSTTVRWNAAVSASYAGNLPNRDAADKE</sequence>
<dbReference type="Proteomes" id="UP000824166">
    <property type="component" value="Unassembled WGS sequence"/>
</dbReference>
<dbReference type="RefSeq" id="WP_216925968.1">
    <property type="nucleotide sequence ID" value="NZ_JAHOPC010000010.1"/>
</dbReference>
<evidence type="ECO:0000313" key="1">
    <source>
        <dbReference type="EMBL" id="MBU8867850.1"/>
    </source>
</evidence>